<keyword evidence="4" id="KW-1185">Reference proteome</keyword>
<protein>
    <submittedName>
        <fullName evidence="3">Uncharacterized protein</fullName>
    </submittedName>
</protein>
<feature type="compositionally biased region" description="Acidic residues" evidence="1">
    <location>
        <begin position="188"/>
        <end position="207"/>
    </location>
</feature>
<comment type="caution">
    <text evidence="3">The sequence shown here is derived from an EMBL/GenBank/DDBJ whole genome shotgun (WGS) entry which is preliminary data.</text>
</comment>
<feature type="region of interest" description="Disordered" evidence="1">
    <location>
        <begin position="55"/>
        <end position="207"/>
    </location>
</feature>
<sequence>MHLSPTLGLLSLAFIVTSSVSAAPVDVAARRISSHQSLDRRALLPNADSLVRRQASPNVNEFFTDPPGSDPEPEKKKHWWQFWARDDAELDDGADGVDGPSDGLVKRQASPNVNEFFTDPPGSDPEPEKKKHWWQFWARDDAGLDGGVDEVHGPSDGLVRRAVTSQPQPTATGPPAKGPWRQLSRRDEEDEEDGDAGEDGDDGEDFS</sequence>
<evidence type="ECO:0000313" key="3">
    <source>
        <dbReference type="EMBL" id="TCD62467.1"/>
    </source>
</evidence>
<evidence type="ECO:0000256" key="2">
    <source>
        <dbReference type="SAM" id="SignalP"/>
    </source>
</evidence>
<name>A0A4V2MVH4_9APHY</name>
<feature type="chain" id="PRO_5020971475" evidence="2">
    <location>
        <begin position="23"/>
        <end position="207"/>
    </location>
</feature>
<organism evidence="3 4">
    <name type="scientific">Steccherinum ochraceum</name>
    <dbReference type="NCBI Taxonomy" id="92696"/>
    <lineage>
        <taxon>Eukaryota</taxon>
        <taxon>Fungi</taxon>
        <taxon>Dikarya</taxon>
        <taxon>Basidiomycota</taxon>
        <taxon>Agaricomycotina</taxon>
        <taxon>Agaricomycetes</taxon>
        <taxon>Polyporales</taxon>
        <taxon>Steccherinaceae</taxon>
        <taxon>Steccherinum</taxon>
    </lineage>
</organism>
<evidence type="ECO:0000313" key="4">
    <source>
        <dbReference type="Proteomes" id="UP000292702"/>
    </source>
</evidence>
<feature type="signal peptide" evidence="2">
    <location>
        <begin position="1"/>
        <end position="22"/>
    </location>
</feature>
<dbReference type="EMBL" id="RWJN01000369">
    <property type="protein sequence ID" value="TCD62467.1"/>
    <property type="molecule type" value="Genomic_DNA"/>
</dbReference>
<dbReference type="Proteomes" id="UP000292702">
    <property type="component" value="Unassembled WGS sequence"/>
</dbReference>
<accession>A0A4V2MVH4</accession>
<gene>
    <name evidence="3" type="ORF">EIP91_006837</name>
</gene>
<dbReference type="AlphaFoldDB" id="A0A4V2MVH4"/>
<keyword evidence="2" id="KW-0732">Signal</keyword>
<reference evidence="3 4" key="1">
    <citation type="submission" date="2018-11" db="EMBL/GenBank/DDBJ databases">
        <title>Genome assembly of Steccherinum ochraceum LE-BIN_3174, the white-rot fungus of the Steccherinaceae family (The Residual Polyporoid clade, Polyporales, Basidiomycota).</title>
        <authorList>
            <person name="Fedorova T.V."/>
            <person name="Glazunova O.A."/>
            <person name="Landesman E.O."/>
            <person name="Moiseenko K.V."/>
            <person name="Psurtseva N.V."/>
            <person name="Savinova O.S."/>
            <person name="Shakhova N.V."/>
            <person name="Tyazhelova T.V."/>
            <person name="Vasina D.V."/>
        </authorList>
    </citation>
    <scope>NUCLEOTIDE SEQUENCE [LARGE SCALE GENOMIC DNA]</scope>
    <source>
        <strain evidence="3 4">LE-BIN_3174</strain>
    </source>
</reference>
<evidence type="ECO:0000256" key="1">
    <source>
        <dbReference type="SAM" id="MobiDB-lite"/>
    </source>
</evidence>
<proteinExistence type="predicted"/>